<feature type="transmembrane region" description="Helical" evidence="1">
    <location>
        <begin position="174"/>
        <end position="193"/>
    </location>
</feature>
<name>A0AAJ6BIL8_9BACT</name>
<proteinExistence type="predicted"/>
<dbReference type="Proteomes" id="UP001220610">
    <property type="component" value="Chromosome"/>
</dbReference>
<keyword evidence="1" id="KW-1133">Transmembrane helix</keyword>
<feature type="domain" description="ABC-type uncharacterised transport system" evidence="2">
    <location>
        <begin position="450"/>
        <end position="684"/>
    </location>
</feature>
<feature type="transmembrane region" description="Helical" evidence="1">
    <location>
        <begin position="229"/>
        <end position="247"/>
    </location>
</feature>
<dbReference type="Pfam" id="PF12679">
    <property type="entry name" value="ABC2_membrane_2"/>
    <property type="match status" value="1"/>
</dbReference>
<feature type="transmembrane region" description="Helical" evidence="1">
    <location>
        <begin position="20"/>
        <end position="40"/>
    </location>
</feature>
<reference evidence="3" key="1">
    <citation type="submission" date="2023-03" db="EMBL/GenBank/DDBJ databases">
        <title>Andean soil-derived lignocellulolytic bacterial consortium as a source of novel taxa and putative plastic-active enzymes.</title>
        <authorList>
            <person name="Diaz-Garcia L."/>
            <person name="Chuvochina M."/>
            <person name="Feuerriegel G."/>
            <person name="Bunk B."/>
            <person name="Sproer C."/>
            <person name="Streit W.R."/>
            <person name="Rodriguez L.M."/>
            <person name="Overmann J."/>
            <person name="Jimenez D.J."/>
        </authorList>
    </citation>
    <scope>NUCLEOTIDE SEQUENCE</scope>
    <source>
        <strain evidence="3">MAG 7</strain>
    </source>
</reference>
<dbReference type="GO" id="GO:0140359">
    <property type="term" value="F:ABC-type transporter activity"/>
    <property type="evidence" value="ECO:0007669"/>
    <property type="project" value="InterPro"/>
</dbReference>
<dbReference type="Pfam" id="PF09822">
    <property type="entry name" value="ABC_transp_aux"/>
    <property type="match status" value="1"/>
</dbReference>
<evidence type="ECO:0000313" key="4">
    <source>
        <dbReference type="Proteomes" id="UP001220610"/>
    </source>
</evidence>
<dbReference type="EMBL" id="CP119311">
    <property type="protein sequence ID" value="WEK37009.1"/>
    <property type="molecule type" value="Genomic_DNA"/>
</dbReference>
<protein>
    <submittedName>
        <fullName evidence="3">Gldg family protein</fullName>
    </submittedName>
</protein>
<feature type="transmembrane region" description="Helical" evidence="1">
    <location>
        <begin position="114"/>
        <end position="137"/>
    </location>
</feature>
<evidence type="ECO:0000256" key="1">
    <source>
        <dbReference type="SAM" id="Phobius"/>
    </source>
</evidence>
<sequence>MKTIINIAKTELQKLFYSPVAWLILVIFAFQVALGFTGIYEGMVRRQSLGWPLYSVTLSTFSGMMGMFTNVQTYLYLYIPLLTMGVMSREYGSGSIKLLYSSPLTSTQIILGKYLSLMVFGLALIFILGVFSGYAAFTIDRVDWPVILTGLLGLYLLICSYAAVGLFMSSLTSYTVVAAMGTLVTLAMLNYVRTIGQEIEFVRDITFWLAMGGRADNFIGGLITSEDLLYFVIVIGMFLGFTILKLHIGRQKSSWIANFGRYAGVFLLAILLGYFSAKPKLMAYLDVTRNKTNTLTKSSQEVLGQLKDGLTITTYTNMLEQNYYLALPQNYKSDEYVFKRYIRFKPEIKRVYKYYYHKAENEHLDKQYPNLSDQQRMDTLKKINNWTFDILPYSEIAKEADLDPEKYRFVRVLERENGAKTFLRVFDDMQRMPSEAEISAAFKRLTRQLPVVGFLGGHGERESTNGFDRGYKMFAQEKTFRYALINQGFDFANVTLDKPIPDDIKILVIAEPKKLLAPEEWVNLQQYIDRGGNMLICGEPGRQEFLNPITQPLGVSFMNGVLVKPSEKFQSNLLVQNPTKAAEDFSHYFAAMRRRELSLIMPMAGGLELDSSKGFKVTTLFTSDSSGSWNEIETSNFVDDSAVFNPSKEVMKPVPTVAALSRTVNGKEQKIVVAGDADWLSNGELGMTRKDLQPGNFTLITGAFYWMSDGEVPIDMRRDPAEDKSISVGEKGWAVSNIFLKWVFTGLLIAAGLVIWLKRRGR</sequence>
<feature type="transmembrane region" description="Helical" evidence="1">
    <location>
        <begin position="144"/>
        <end position="168"/>
    </location>
</feature>
<feature type="transmembrane region" description="Helical" evidence="1">
    <location>
        <begin position="739"/>
        <end position="757"/>
    </location>
</feature>
<evidence type="ECO:0000313" key="3">
    <source>
        <dbReference type="EMBL" id="WEK37009.1"/>
    </source>
</evidence>
<keyword evidence="1" id="KW-0812">Transmembrane</keyword>
<dbReference type="InterPro" id="IPR019196">
    <property type="entry name" value="ABC_transp_unknown"/>
</dbReference>
<feature type="transmembrane region" description="Helical" evidence="1">
    <location>
        <begin position="52"/>
        <end position="79"/>
    </location>
</feature>
<keyword evidence="1" id="KW-0472">Membrane</keyword>
<dbReference type="GO" id="GO:0005886">
    <property type="term" value="C:plasma membrane"/>
    <property type="evidence" value="ECO:0007669"/>
    <property type="project" value="UniProtKB-SubCell"/>
</dbReference>
<dbReference type="AlphaFoldDB" id="A0AAJ6BIL8"/>
<gene>
    <name evidence="3" type="ORF">P0Y53_05790</name>
</gene>
<evidence type="ECO:0000259" key="2">
    <source>
        <dbReference type="Pfam" id="PF09822"/>
    </source>
</evidence>
<dbReference type="PANTHER" id="PTHR43471">
    <property type="entry name" value="ABC TRANSPORTER PERMEASE"/>
    <property type="match status" value="1"/>
</dbReference>
<organism evidence="3 4">
    <name type="scientific">Candidatus Pseudobacter hemicellulosilyticus</name>
    <dbReference type="NCBI Taxonomy" id="3121375"/>
    <lineage>
        <taxon>Bacteria</taxon>
        <taxon>Pseudomonadati</taxon>
        <taxon>Bacteroidota</taxon>
        <taxon>Chitinophagia</taxon>
        <taxon>Chitinophagales</taxon>
        <taxon>Chitinophagaceae</taxon>
        <taxon>Pseudobacter</taxon>
    </lineage>
</organism>
<feature type="transmembrane region" description="Helical" evidence="1">
    <location>
        <begin position="259"/>
        <end position="277"/>
    </location>
</feature>
<accession>A0AAJ6BIL8</accession>